<dbReference type="InterPro" id="IPR029052">
    <property type="entry name" value="Metallo-depent_PP-like"/>
</dbReference>
<keyword evidence="3" id="KW-0732">Signal</keyword>
<name>A0ABX3PDN8_9HYPH</name>
<keyword evidence="6" id="KW-1185">Reference proteome</keyword>
<dbReference type="SUPFAM" id="SSF56300">
    <property type="entry name" value="Metallo-dependent phosphatases"/>
    <property type="match status" value="1"/>
</dbReference>
<dbReference type="PANTHER" id="PTHR31302:SF31">
    <property type="entry name" value="PHOSPHODIESTERASE YAEI"/>
    <property type="match status" value="1"/>
</dbReference>
<keyword evidence="2" id="KW-0378">Hydrolase</keyword>
<evidence type="ECO:0000259" key="4">
    <source>
        <dbReference type="Pfam" id="PF00149"/>
    </source>
</evidence>
<dbReference type="Pfam" id="PF00149">
    <property type="entry name" value="Metallophos"/>
    <property type="match status" value="1"/>
</dbReference>
<keyword evidence="1" id="KW-0479">Metal-binding</keyword>
<sequence>MIVRRNFLRLAAGFLFASLSTTSYAVGVEPMLRMKTVTYRPRLPNWPDGLRLRLVLLADFHACDPWMSAARIASIAEKANSLQGDMVLLLGDFLSGMRLCTGHVPPEDWAAALSGLSAPLGVHAILGNHDWADDHEAMARGKGPLLAQRALEGIGVPVYDNRAVSFEKDGHRFWLAGLGDQIGPLRPMDDLPGTLAQVSDDAPVILMAHEPDIFPGVPARVAITLSGHTHGGQIRLFGRSPFVPSRFGSRYIRGHIIEGGRHLIVSAGLGMSGIPVRFGAPPEIVVVELGGEAAA</sequence>
<evidence type="ECO:0000313" key="5">
    <source>
        <dbReference type="EMBL" id="OQP86325.1"/>
    </source>
</evidence>
<accession>A0ABX3PDN8</accession>
<feature type="signal peptide" evidence="3">
    <location>
        <begin position="1"/>
        <end position="25"/>
    </location>
</feature>
<organism evidence="5 6">
    <name type="scientific">Xaviernesmea rhizosphaerae</name>
    <dbReference type="NCBI Taxonomy" id="1672749"/>
    <lineage>
        <taxon>Bacteria</taxon>
        <taxon>Pseudomonadati</taxon>
        <taxon>Pseudomonadota</taxon>
        <taxon>Alphaproteobacteria</taxon>
        <taxon>Hyphomicrobiales</taxon>
        <taxon>Rhizobiaceae</taxon>
        <taxon>Rhizobium/Agrobacterium group</taxon>
        <taxon>Xaviernesmea</taxon>
    </lineage>
</organism>
<dbReference type="InterPro" id="IPR004843">
    <property type="entry name" value="Calcineurin-like_PHP"/>
</dbReference>
<gene>
    <name evidence="5" type="ORF">BTR14_11640</name>
</gene>
<evidence type="ECO:0000256" key="3">
    <source>
        <dbReference type="SAM" id="SignalP"/>
    </source>
</evidence>
<proteinExistence type="predicted"/>
<comment type="caution">
    <text evidence="5">The sequence shown here is derived from an EMBL/GenBank/DDBJ whole genome shotgun (WGS) entry which is preliminary data.</text>
</comment>
<dbReference type="InterPro" id="IPR051158">
    <property type="entry name" value="Metallophosphoesterase_sf"/>
</dbReference>
<protein>
    <submittedName>
        <fullName evidence="5">Metallophosphoesterase</fullName>
    </submittedName>
</protein>
<dbReference type="EMBL" id="MSPX01000008">
    <property type="protein sequence ID" value="OQP86325.1"/>
    <property type="molecule type" value="Genomic_DNA"/>
</dbReference>
<dbReference type="RefSeq" id="WP_081176281.1">
    <property type="nucleotide sequence ID" value="NZ_MSPX01000008.1"/>
</dbReference>
<evidence type="ECO:0000256" key="2">
    <source>
        <dbReference type="ARBA" id="ARBA00022801"/>
    </source>
</evidence>
<dbReference type="CDD" id="cd07385">
    <property type="entry name" value="MPP_YkuE_C"/>
    <property type="match status" value="1"/>
</dbReference>
<evidence type="ECO:0000256" key="1">
    <source>
        <dbReference type="ARBA" id="ARBA00022723"/>
    </source>
</evidence>
<feature type="domain" description="Calcineurin-like phosphoesterase" evidence="4">
    <location>
        <begin position="53"/>
        <end position="231"/>
    </location>
</feature>
<reference evidence="5 6" key="1">
    <citation type="journal article" date="2017" name="Antonie Van Leeuwenhoek">
        <title>Rhizobium rhizosphaerae sp. nov., a novel species isolated from rice rhizosphere.</title>
        <authorList>
            <person name="Zhao J.J."/>
            <person name="Zhang J."/>
            <person name="Zhang R.J."/>
            <person name="Zhang C.W."/>
            <person name="Yin H.Q."/>
            <person name="Zhang X.X."/>
        </authorList>
    </citation>
    <scope>NUCLEOTIDE SEQUENCE [LARGE SCALE GENOMIC DNA]</scope>
    <source>
        <strain evidence="5 6">RD15</strain>
    </source>
</reference>
<dbReference type="Gene3D" id="3.60.21.10">
    <property type="match status" value="1"/>
</dbReference>
<dbReference type="Proteomes" id="UP000192652">
    <property type="component" value="Unassembled WGS sequence"/>
</dbReference>
<evidence type="ECO:0000313" key="6">
    <source>
        <dbReference type="Proteomes" id="UP000192652"/>
    </source>
</evidence>
<feature type="chain" id="PRO_5046679412" evidence="3">
    <location>
        <begin position="26"/>
        <end position="295"/>
    </location>
</feature>
<dbReference type="PANTHER" id="PTHR31302">
    <property type="entry name" value="TRANSMEMBRANE PROTEIN WITH METALLOPHOSPHOESTERASE DOMAIN-RELATED"/>
    <property type="match status" value="1"/>
</dbReference>